<reference evidence="9 10" key="1">
    <citation type="journal article" date="2016" name="Biochim. Biophys. Acta">
        <title>Characterization of red-shifted phycobilisomes isolated from the chlorophyll f-containing cyanobacterium Halomicronema hongdechloris.</title>
        <authorList>
            <person name="Li Y."/>
            <person name="Lin Y."/>
            <person name="Garvey C.J."/>
            <person name="Birch D."/>
            <person name="Corkery R.W."/>
            <person name="Loughlin P.C."/>
            <person name="Scheer H."/>
            <person name="Willows R.D."/>
            <person name="Chen M."/>
        </authorList>
    </citation>
    <scope>NUCLEOTIDE SEQUENCE [LARGE SCALE GENOMIC DNA]</scope>
    <source>
        <strain evidence="9 10">C2206</strain>
    </source>
</reference>
<dbReference type="GO" id="GO:0000155">
    <property type="term" value="F:phosphorelay sensor kinase activity"/>
    <property type="evidence" value="ECO:0007669"/>
    <property type="project" value="InterPro"/>
</dbReference>
<dbReference type="SUPFAM" id="SSF55874">
    <property type="entry name" value="ATPase domain of HSP90 chaperone/DNA topoisomerase II/histidine kinase"/>
    <property type="match status" value="1"/>
</dbReference>
<keyword evidence="4 9" id="KW-0418">Kinase</keyword>
<dbReference type="PROSITE" id="PS50109">
    <property type="entry name" value="HIS_KIN"/>
    <property type="match status" value="1"/>
</dbReference>
<gene>
    <name evidence="9" type="ORF">XM38_005800</name>
</gene>
<dbReference type="SUPFAM" id="SSF47384">
    <property type="entry name" value="Homodimeric domain of signal transducing histidine kinase"/>
    <property type="match status" value="1"/>
</dbReference>
<dbReference type="PRINTS" id="PR00344">
    <property type="entry name" value="BCTRLSENSOR"/>
</dbReference>
<evidence type="ECO:0000313" key="9">
    <source>
        <dbReference type="EMBL" id="ASC69651.1"/>
    </source>
</evidence>
<dbReference type="InterPro" id="IPR036097">
    <property type="entry name" value="HisK_dim/P_sf"/>
</dbReference>
<evidence type="ECO:0000313" key="10">
    <source>
        <dbReference type="Proteomes" id="UP000191901"/>
    </source>
</evidence>
<dbReference type="CDD" id="cd00082">
    <property type="entry name" value="HisKA"/>
    <property type="match status" value="1"/>
</dbReference>
<dbReference type="Pfam" id="PF02518">
    <property type="entry name" value="HATPase_c"/>
    <property type="match status" value="1"/>
</dbReference>
<comment type="catalytic activity">
    <reaction evidence="1">
        <text>ATP + protein L-histidine = ADP + protein N-phospho-L-histidine.</text>
        <dbReference type="EC" id="2.7.13.3"/>
    </reaction>
</comment>
<dbReference type="EMBL" id="CP021983">
    <property type="protein sequence ID" value="ASC69651.1"/>
    <property type="molecule type" value="Genomic_DNA"/>
</dbReference>
<dbReference type="PANTHER" id="PTHR43547">
    <property type="entry name" value="TWO-COMPONENT HISTIDINE KINASE"/>
    <property type="match status" value="1"/>
</dbReference>
<dbReference type="Gene3D" id="3.30.565.10">
    <property type="entry name" value="Histidine kinase-like ATPase, C-terminal domain"/>
    <property type="match status" value="1"/>
</dbReference>
<dbReference type="EC" id="2.7.13.3" evidence="2"/>
<organism evidence="9 10">
    <name type="scientific">Halomicronema hongdechloris C2206</name>
    <dbReference type="NCBI Taxonomy" id="1641165"/>
    <lineage>
        <taxon>Bacteria</taxon>
        <taxon>Bacillati</taxon>
        <taxon>Cyanobacteriota</taxon>
        <taxon>Cyanophyceae</taxon>
        <taxon>Nodosilineales</taxon>
        <taxon>Nodosilineaceae</taxon>
        <taxon>Halomicronema</taxon>
    </lineage>
</organism>
<dbReference type="PANTHER" id="PTHR43547:SF2">
    <property type="entry name" value="HYBRID SIGNAL TRANSDUCTION HISTIDINE KINASE C"/>
    <property type="match status" value="1"/>
</dbReference>
<dbReference type="RefSeq" id="WP_080808470.1">
    <property type="nucleotide sequence ID" value="NZ_CP021983.2"/>
</dbReference>
<name>A0A1Z3HH79_9CYAN</name>
<dbReference type="InterPro" id="IPR005467">
    <property type="entry name" value="His_kinase_dom"/>
</dbReference>
<feature type="modified residue" description="4-aspartylphosphate" evidence="6">
    <location>
        <position position="60"/>
    </location>
</feature>
<dbReference type="InterPro" id="IPR036890">
    <property type="entry name" value="HATPase_C_sf"/>
</dbReference>
<dbReference type="Proteomes" id="UP000191901">
    <property type="component" value="Chromosome"/>
</dbReference>
<dbReference type="InterPro" id="IPR004358">
    <property type="entry name" value="Sig_transdc_His_kin-like_C"/>
</dbReference>
<dbReference type="SMART" id="SM00448">
    <property type="entry name" value="REC"/>
    <property type="match status" value="1"/>
</dbReference>
<protein>
    <recommendedName>
        <fullName evidence="2">histidine kinase</fullName>
        <ecNumber evidence="2">2.7.13.3</ecNumber>
    </recommendedName>
</protein>
<evidence type="ECO:0000256" key="1">
    <source>
        <dbReference type="ARBA" id="ARBA00000085"/>
    </source>
</evidence>
<dbReference type="PROSITE" id="PS50110">
    <property type="entry name" value="RESPONSE_REGULATORY"/>
    <property type="match status" value="1"/>
</dbReference>
<feature type="domain" description="Histidine kinase" evidence="7">
    <location>
        <begin position="148"/>
        <end position="377"/>
    </location>
</feature>
<keyword evidence="10" id="KW-1185">Reference proteome</keyword>
<keyword evidence="3 6" id="KW-0597">Phosphoprotein</keyword>
<dbReference type="AlphaFoldDB" id="A0A1Z3HH79"/>
<evidence type="ECO:0000259" key="7">
    <source>
        <dbReference type="PROSITE" id="PS50109"/>
    </source>
</evidence>
<dbReference type="InterPro" id="IPR003594">
    <property type="entry name" value="HATPase_dom"/>
</dbReference>
<dbReference type="Gene3D" id="1.10.287.130">
    <property type="match status" value="1"/>
</dbReference>
<evidence type="ECO:0000256" key="5">
    <source>
        <dbReference type="ARBA" id="ARBA00023012"/>
    </source>
</evidence>
<evidence type="ECO:0000256" key="4">
    <source>
        <dbReference type="ARBA" id="ARBA00022777"/>
    </source>
</evidence>
<keyword evidence="4 9" id="KW-0808">Transferase</keyword>
<accession>A0A1Z3HH79</accession>
<sequence>MSSVSYKRPPYILAVDDLPDNLELIQAILDGEGYRIRYLDSGTKALEHIRKEPPDLVLLDVMMPDLDGYEVTHHLRQDKSLPYIPILLITADDQSNVVRGLDAGADDFIRKPVDIDELLARVRSLLRLKHSMDAQANMVKQRDDFVARLTHDLRTPLVAVNRVLQFCLEGVYGEPPSDMQTALANVLRNNDNLLQMANTLLEVYRHEAGHKHLAFSPVNLWELAATVITELKPLCQEKSLYLTLCQETKVVNPDSIQHQIEMPQFWVKGDRLELRRVITNLIGNAIKFTEQGGVTVRLESTETDSVQLIVSDTGPGITPEEQEQIFEWFRPGKHRRANSGLGLHLSRRIATMHGGSLQVTSSSEAGSDFILKLPRVTTPSPKCLNQTADAQVEATVSTCPL</sequence>
<dbReference type="InterPro" id="IPR011006">
    <property type="entry name" value="CheY-like_superfamily"/>
</dbReference>
<dbReference type="InterPro" id="IPR003661">
    <property type="entry name" value="HisK_dim/P_dom"/>
</dbReference>
<keyword evidence="5" id="KW-0902">Two-component regulatory system</keyword>
<dbReference type="SMART" id="SM00387">
    <property type="entry name" value="HATPase_c"/>
    <property type="match status" value="1"/>
</dbReference>
<dbReference type="InterPro" id="IPR001789">
    <property type="entry name" value="Sig_transdc_resp-reg_receiver"/>
</dbReference>
<dbReference type="Pfam" id="PF00072">
    <property type="entry name" value="Response_reg"/>
    <property type="match status" value="1"/>
</dbReference>
<dbReference type="Pfam" id="PF00512">
    <property type="entry name" value="HisKA"/>
    <property type="match status" value="1"/>
</dbReference>
<dbReference type="Gene3D" id="3.40.50.2300">
    <property type="match status" value="1"/>
</dbReference>
<dbReference type="OrthoDB" id="418136at2"/>
<dbReference type="SMART" id="SM00388">
    <property type="entry name" value="HisKA"/>
    <property type="match status" value="1"/>
</dbReference>
<dbReference type="KEGG" id="hhg:XM38_005800"/>
<evidence type="ECO:0000256" key="3">
    <source>
        <dbReference type="ARBA" id="ARBA00022553"/>
    </source>
</evidence>
<proteinExistence type="predicted"/>
<evidence type="ECO:0000259" key="8">
    <source>
        <dbReference type="PROSITE" id="PS50110"/>
    </source>
</evidence>
<feature type="domain" description="Response regulatory" evidence="8">
    <location>
        <begin position="11"/>
        <end position="126"/>
    </location>
</feature>
<evidence type="ECO:0000256" key="6">
    <source>
        <dbReference type="PROSITE-ProRule" id="PRU00169"/>
    </source>
</evidence>
<dbReference type="SUPFAM" id="SSF52172">
    <property type="entry name" value="CheY-like"/>
    <property type="match status" value="1"/>
</dbReference>
<evidence type="ECO:0000256" key="2">
    <source>
        <dbReference type="ARBA" id="ARBA00012438"/>
    </source>
</evidence>